<comment type="similarity">
    <text evidence="3 8 9">Belongs to the peptidase S33 family.</text>
</comment>
<dbReference type="RefSeq" id="WP_285452562.1">
    <property type="nucleotide sequence ID" value="NZ_CP127173.1"/>
</dbReference>
<feature type="domain" description="AB hydrolase-1" evidence="10">
    <location>
        <begin position="44"/>
        <end position="297"/>
    </location>
</feature>
<evidence type="ECO:0000313" key="11">
    <source>
        <dbReference type="EMBL" id="WIV55548.1"/>
    </source>
</evidence>
<comment type="subcellular location">
    <subcellularLocation>
        <location evidence="2 8">Cytoplasm</location>
    </subcellularLocation>
</comment>
<dbReference type="GO" id="GO:0004177">
    <property type="term" value="F:aminopeptidase activity"/>
    <property type="evidence" value="ECO:0007669"/>
    <property type="project" value="UniProtKB-KW"/>
</dbReference>
<dbReference type="PANTHER" id="PTHR43722">
    <property type="entry name" value="PROLINE IMINOPEPTIDASE"/>
    <property type="match status" value="1"/>
</dbReference>
<dbReference type="NCBIfam" id="TIGR01249">
    <property type="entry name" value="pro_imino_pep_1"/>
    <property type="match status" value="1"/>
</dbReference>
<evidence type="ECO:0000256" key="8">
    <source>
        <dbReference type="PIRNR" id="PIRNR006431"/>
    </source>
</evidence>
<evidence type="ECO:0000256" key="9">
    <source>
        <dbReference type="RuleBase" id="RU003421"/>
    </source>
</evidence>
<dbReference type="InterPro" id="IPR002410">
    <property type="entry name" value="Peptidase_S33"/>
</dbReference>
<evidence type="ECO:0000256" key="2">
    <source>
        <dbReference type="ARBA" id="ARBA00004496"/>
    </source>
</evidence>
<dbReference type="Gene3D" id="3.40.50.1820">
    <property type="entry name" value="alpha/beta hydrolase"/>
    <property type="match status" value="1"/>
</dbReference>
<proteinExistence type="inferred from homology"/>
<dbReference type="Pfam" id="PF00561">
    <property type="entry name" value="Abhydrolase_1"/>
    <property type="match status" value="1"/>
</dbReference>
<protein>
    <recommendedName>
        <fullName evidence="8 9">Proline iminopeptidase</fullName>
        <shortName evidence="8">PIP</shortName>
        <ecNumber evidence="8 9">3.4.11.5</ecNumber>
    </recommendedName>
    <alternativeName>
        <fullName evidence="8">Prolyl aminopeptidase</fullName>
    </alternativeName>
</protein>
<keyword evidence="12" id="KW-1185">Reference proteome</keyword>
<gene>
    <name evidence="11" type="primary">pip</name>
    <name evidence="11" type="ORF">QP939_43150</name>
</gene>
<dbReference type="PRINTS" id="PR00793">
    <property type="entry name" value="PROAMNOPTASE"/>
</dbReference>
<evidence type="ECO:0000256" key="7">
    <source>
        <dbReference type="ARBA" id="ARBA00022801"/>
    </source>
</evidence>
<dbReference type="InterPro" id="IPR000073">
    <property type="entry name" value="AB_hydrolase_1"/>
</dbReference>
<keyword evidence="6 8" id="KW-0645">Protease</keyword>
<evidence type="ECO:0000256" key="4">
    <source>
        <dbReference type="ARBA" id="ARBA00022438"/>
    </source>
</evidence>
<keyword evidence="5 8" id="KW-0963">Cytoplasm</keyword>
<dbReference type="Proteomes" id="UP001227101">
    <property type="component" value="Chromosome"/>
</dbReference>
<dbReference type="PIRSF" id="PIRSF006431">
    <property type="entry name" value="Pept_S33"/>
    <property type="match status" value="1"/>
</dbReference>
<dbReference type="EC" id="3.4.11.5" evidence="8 9"/>
<name>A0ABY8XIU3_9PSEU</name>
<keyword evidence="7 8" id="KW-0378">Hydrolase</keyword>
<dbReference type="EMBL" id="CP127173">
    <property type="protein sequence ID" value="WIV55548.1"/>
    <property type="molecule type" value="Genomic_DNA"/>
</dbReference>
<reference evidence="11 12" key="1">
    <citation type="submission" date="2023-06" db="EMBL/GenBank/DDBJ databases">
        <authorList>
            <person name="Oyuntsetseg B."/>
            <person name="Kim S.B."/>
        </authorList>
    </citation>
    <scope>NUCLEOTIDE SEQUENCE [LARGE SCALE GENOMIC DNA]</scope>
    <source>
        <strain evidence="11 12">2-2</strain>
    </source>
</reference>
<evidence type="ECO:0000256" key="1">
    <source>
        <dbReference type="ARBA" id="ARBA00001585"/>
    </source>
</evidence>
<keyword evidence="4 8" id="KW-0031">Aminopeptidase</keyword>
<evidence type="ECO:0000256" key="5">
    <source>
        <dbReference type="ARBA" id="ARBA00022490"/>
    </source>
</evidence>
<dbReference type="SUPFAM" id="SSF53474">
    <property type="entry name" value="alpha/beta-Hydrolases"/>
    <property type="match status" value="1"/>
</dbReference>
<accession>A0ABY8XIU3</accession>
<sequence length="314" mass="34839">MSRPSREGELYPPIEPHAHGLLDVGDGHRIYWETSGNPDGKPALVLHGGPGQGCVPGMRRTFDPARYRIVLTDQRGCGRSRPHATESLRHNTTDHLVADLERLREHLGIERWLLTGGSWGTTLALVYAERFPERVSEIVVSAISTTRRSEIDWLYRGAGRFFPEEWARFTLGGEDDVAGYARLMADPDPAVRHRAAAAWSRWEDVVLSLEPGAPPMRDEPVDDAALAFVRLTTHYYANAGWLEEGAVIRDAGRLAGIPGVLIHGRLDLSCPVTTAWELAQAWPGAELLVDDHSGHRASDVKRAWKLAALDRFAR</sequence>
<dbReference type="InterPro" id="IPR029058">
    <property type="entry name" value="AB_hydrolase_fold"/>
</dbReference>
<dbReference type="PANTHER" id="PTHR43722:SF1">
    <property type="entry name" value="PROLINE IMINOPEPTIDASE"/>
    <property type="match status" value="1"/>
</dbReference>
<dbReference type="InterPro" id="IPR005944">
    <property type="entry name" value="Pro_iminopeptidase"/>
</dbReference>
<evidence type="ECO:0000259" key="10">
    <source>
        <dbReference type="Pfam" id="PF00561"/>
    </source>
</evidence>
<evidence type="ECO:0000313" key="12">
    <source>
        <dbReference type="Proteomes" id="UP001227101"/>
    </source>
</evidence>
<comment type="catalytic activity">
    <reaction evidence="1 8 9">
        <text>Release of N-terminal proline from a peptide.</text>
        <dbReference type="EC" id="3.4.11.5"/>
    </reaction>
</comment>
<dbReference type="PRINTS" id="PR00111">
    <property type="entry name" value="ABHYDROLASE"/>
</dbReference>
<evidence type="ECO:0000256" key="3">
    <source>
        <dbReference type="ARBA" id="ARBA00010088"/>
    </source>
</evidence>
<evidence type="ECO:0000256" key="6">
    <source>
        <dbReference type="ARBA" id="ARBA00022670"/>
    </source>
</evidence>
<organism evidence="11 12">
    <name type="scientific">Amycolatopsis nalaikhensis</name>
    <dbReference type="NCBI Taxonomy" id="715472"/>
    <lineage>
        <taxon>Bacteria</taxon>
        <taxon>Bacillati</taxon>
        <taxon>Actinomycetota</taxon>
        <taxon>Actinomycetes</taxon>
        <taxon>Pseudonocardiales</taxon>
        <taxon>Pseudonocardiaceae</taxon>
        <taxon>Amycolatopsis</taxon>
    </lineage>
</organism>